<evidence type="ECO:0000256" key="1">
    <source>
        <dbReference type="SAM" id="MobiDB-lite"/>
    </source>
</evidence>
<reference evidence="5" key="1">
    <citation type="submission" date="2016-06" db="UniProtKB">
        <authorList>
            <consortium name="WormBaseParasite"/>
        </authorList>
    </citation>
    <scope>IDENTIFICATION</scope>
</reference>
<sequence length="98" mass="10927">MHWLYIFLVLISIAIGIWIGRKIKLFQTSKTKSRQSNGPKANHHGKPTSSGVSEEKKTAKESASTSSKSSSAKSLKFHGLKKKFIRPKAHITKGEHKK</sequence>
<keyword evidence="2" id="KW-0472">Membrane</keyword>
<feature type="compositionally biased region" description="Polar residues" evidence="1">
    <location>
        <begin position="29"/>
        <end position="39"/>
    </location>
</feature>
<proteinExistence type="predicted"/>
<feature type="region of interest" description="Disordered" evidence="1">
    <location>
        <begin position="29"/>
        <end position="98"/>
    </location>
</feature>
<keyword evidence="2" id="KW-0812">Transmembrane</keyword>
<evidence type="ECO:0000256" key="2">
    <source>
        <dbReference type="SAM" id="Phobius"/>
    </source>
</evidence>
<reference evidence="3 4" key="2">
    <citation type="submission" date="2018-11" db="EMBL/GenBank/DDBJ databases">
        <authorList>
            <consortium name="Pathogen Informatics"/>
        </authorList>
    </citation>
    <scope>NUCLEOTIDE SEQUENCE [LARGE SCALE GENOMIC DNA]</scope>
</reference>
<evidence type="ECO:0000313" key="5">
    <source>
        <dbReference type="WBParaSite" id="SBAD_0000138901-mRNA-1"/>
    </source>
</evidence>
<keyword evidence="4" id="KW-1185">Reference proteome</keyword>
<name>A0A183ICI8_9BILA</name>
<gene>
    <name evidence="3" type="ORF">SBAD_LOCUS1332</name>
</gene>
<accession>A0A183ICI8</accession>
<protein>
    <submittedName>
        <fullName evidence="5">Exported protein</fullName>
    </submittedName>
</protein>
<feature type="transmembrane region" description="Helical" evidence="2">
    <location>
        <begin position="6"/>
        <end position="23"/>
    </location>
</feature>
<dbReference type="AlphaFoldDB" id="A0A183ICI8"/>
<organism evidence="5">
    <name type="scientific">Soboliphyme baturini</name>
    <dbReference type="NCBI Taxonomy" id="241478"/>
    <lineage>
        <taxon>Eukaryota</taxon>
        <taxon>Metazoa</taxon>
        <taxon>Ecdysozoa</taxon>
        <taxon>Nematoda</taxon>
        <taxon>Enoplea</taxon>
        <taxon>Dorylaimia</taxon>
        <taxon>Dioctophymatida</taxon>
        <taxon>Dioctophymatoidea</taxon>
        <taxon>Soboliphymatidae</taxon>
        <taxon>Soboliphyme</taxon>
    </lineage>
</organism>
<feature type="compositionally biased region" description="Low complexity" evidence="1">
    <location>
        <begin position="61"/>
        <end position="74"/>
    </location>
</feature>
<dbReference type="EMBL" id="UZAM01006792">
    <property type="protein sequence ID" value="VDO94022.1"/>
    <property type="molecule type" value="Genomic_DNA"/>
</dbReference>
<evidence type="ECO:0000313" key="3">
    <source>
        <dbReference type="EMBL" id="VDO94022.1"/>
    </source>
</evidence>
<dbReference type="WBParaSite" id="SBAD_0000138901-mRNA-1">
    <property type="protein sequence ID" value="SBAD_0000138901-mRNA-1"/>
    <property type="gene ID" value="SBAD_0000138901"/>
</dbReference>
<dbReference type="Proteomes" id="UP000270296">
    <property type="component" value="Unassembled WGS sequence"/>
</dbReference>
<feature type="compositionally biased region" description="Basic residues" evidence="1">
    <location>
        <begin position="75"/>
        <end position="98"/>
    </location>
</feature>
<keyword evidence="2" id="KW-1133">Transmembrane helix</keyword>
<evidence type="ECO:0000313" key="4">
    <source>
        <dbReference type="Proteomes" id="UP000270296"/>
    </source>
</evidence>